<evidence type="ECO:0000313" key="3">
    <source>
        <dbReference type="EMBL" id="PTX08087.1"/>
    </source>
</evidence>
<feature type="domain" description="Phage head morphogenesis" evidence="1">
    <location>
        <begin position="101"/>
        <end position="182"/>
    </location>
</feature>
<sequence length="398" mass="46256">MSRLIEGYIREAFEERSISEAQSKELWQYYYKHLNKALVEGYNPTIEETNTELVTSLKHNLARFSAFKETSFKQQIEASLTKDGKVLSWQEFKAEANKLNIEYNRRWLQVEYNQTVANALSAQKYEEYIANKRIYPNLTYHAVHDERTRETHRAWDGLTLPVEHSFWKTHLPPNDWGCRCYVEPTANPITEGIRTEDVPIKEAFANNPALSGEIFPVIPYTKGMSEKAVKEVEKQVEKRLKKEKAKAKRAEETWQTIPTEKGTVRVSSLHGKDEKAENVEIASYLANKYGYEIDLIEKSNISGVKSADTFNKTLDIKQEYKRIHKPTKSAVDNALRGTKEQAKHIVLDIKTDFIDGDLRSAIKSRVYRSEWIEEIIVIRNGEDITYLREDILKEDWTL</sequence>
<dbReference type="Pfam" id="PF18451">
    <property type="entry name" value="CdiA_C"/>
    <property type="match status" value="1"/>
</dbReference>
<dbReference type="EMBL" id="QBKG01000002">
    <property type="protein sequence ID" value="PTX08087.1"/>
    <property type="molecule type" value="Genomic_DNA"/>
</dbReference>
<dbReference type="RefSeq" id="WP_107781367.1">
    <property type="nucleotide sequence ID" value="NZ_QBKG01000002.1"/>
</dbReference>
<evidence type="ECO:0000259" key="2">
    <source>
        <dbReference type="Pfam" id="PF18451"/>
    </source>
</evidence>
<organism evidence="3 4">
    <name type="scientific">Capnocytophaga leadbetteri</name>
    <dbReference type="NCBI Taxonomy" id="327575"/>
    <lineage>
        <taxon>Bacteria</taxon>
        <taxon>Pseudomonadati</taxon>
        <taxon>Bacteroidota</taxon>
        <taxon>Flavobacteriia</taxon>
        <taxon>Flavobacteriales</taxon>
        <taxon>Flavobacteriaceae</taxon>
        <taxon>Capnocytophaga</taxon>
    </lineage>
</organism>
<reference evidence="3 4" key="1">
    <citation type="submission" date="2018-04" db="EMBL/GenBank/DDBJ databases">
        <title>Genomic Encyclopedia of Archaeal and Bacterial Type Strains, Phase II (KMG-II): from individual species to whole genera.</title>
        <authorList>
            <person name="Goeker M."/>
        </authorList>
    </citation>
    <scope>NUCLEOTIDE SEQUENCE [LARGE SCALE GENOMIC DNA]</scope>
    <source>
        <strain evidence="3 4">DSM 22902</strain>
    </source>
</reference>
<dbReference type="AlphaFoldDB" id="A0A2T5XXA1"/>
<feature type="domain" description="tRNA nuclease CdiA C-terminal" evidence="2">
    <location>
        <begin position="319"/>
        <end position="382"/>
    </location>
</feature>
<gene>
    <name evidence="3" type="ORF">C8P65_102129</name>
</gene>
<accession>A0A2T5XXA1</accession>
<evidence type="ECO:0000313" key="4">
    <source>
        <dbReference type="Proteomes" id="UP000243985"/>
    </source>
</evidence>
<name>A0A2T5XXA1_9FLAO</name>
<dbReference type="GeneID" id="84580103"/>
<dbReference type="InterPro" id="IPR006528">
    <property type="entry name" value="Phage_head_morphogenesis_dom"/>
</dbReference>
<dbReference type="Proteomes" id="UP000243985">
    <property type="component" value="Unassembled WGS sequence"/>
</dbReference>
<protein>
    <submittedName>
        <fullName evidence="3">SPP1 gp7 family putative phage head morphogenesis protein</fullName>
    </submittedName>
</protein>
<proteinExistence type="predicted"/>
<comment type="caution">
    <text evidence="3">The sequence shown here is derived from an EMBL/GenBank/DDBJ whole genome shotgun (WGS) entry which is preliminary data.</text>
</comment>
<evidence type="ECO:0000259" key="1">
    <source>
        <dbReference type="Pfam" id="PF04233"/>
    </source>
</evidence>
<dbReference type="InterPro" id="IPR040559">
    <property type="entry name" value="CdiA_C"/>
</dbReference>
<dbReference type="Pfam" id="PF04233">
    <property type="entry name" value="Phage_Mu_F"/>
    <property type="match status" value="1"/>
</dbReference>